<dbReference type="SUPFAM" id="SSF48452">
    <property type="entry name" value="TPR-like"/>
    <property type="match status" value="1"/>
</dbReference>
<dbReference type="Proteomes" id="UP000823790">
    <property type="component" value="Unassembled WGS sequence"/>
</dbReference>
<evidence type="ECO:0008006" key="3">
    <source>
        <dbReference type="Google" id="ProtNLM"/>
    </source>
</evidence>
<dbReference type="Gene3D" id="1.25.40.10">
    <property type="entry name" value="Tetratricopeptide repeat domain"/>
    <property type="match status" value="1"/>
</dbReference>
<name>A0ABS4DM58_9GAMM</name>
<organism evidence="1 2">
    <name type="scientific">Frateuria flava</name>
    <dbReference type="NCBI Taxonomy" id="2821489"/>
    <lineage>
        <taxon>Bacteria</taxon>
        <taxon>Pseudomonadati</taxon>
        <taxon>Pseudomonadota</taxon>
        <taxon>Gammaproteobacteria</taxon>
        <taxon>Lysobacterales</taxon>
        <taxon>Rhodanobacteraceae</taxon>
        <taxon>Frateuria</taxon>
    </lineage>
</organism>
<protein>
    <recommendedName>
        <fullName evidence="3">DUF4034 domain-containing protein</fullName>
    </recommendedName>
</protein>
<keyword evidence="2" id="KW-1185">Reference proteome</keyword>
<dbReference type="RefSeq" id="WP_209618311.1">
    <property type="nucleotide sequence ID" value="NZ_JAGJRS010000015.1"/>
</dbReference>
<proteinExistence type="predicted"/>
<sequence>MVSGGCAWAGASPARGGDVPARPPLYADAPDVVRTFLVAAKRAEALHDPLARCLAYPDYPGNAWPKGLAEAYCHYLFDPSVTLAMVRQALDSHATDSLEARFRADLERHFVKDGFSEIIHRDFAVFDASQASGQLTQRWLEQAPHSAYALTARGIYFGHMGMKARGGAWAKDTPPENMQRMSEFMARAIDLFQQAIRIEPRLLDAYVGLEDVAKTDSRGELEEQAFASGMAIDPACKVLTGYHMVALTPRWGGSYPQMVAFANQLKAFLPERPLLALNTEWPLVDLADQVSSQVSYEKGLEVLKPVVLRTAHAGVLGDVAEWSDHVQPVDRWEQLMLLLEAGRFEQGSEEVARLRGRLLLLVAREPAWAQSSLAYAVNKEPGDAYAHYLLAASYWNAGDPARSEHDYVLAMDDASNRQDALYEVTRAMLQAKQPAKARRYVDRLNKEYPDDGPGWYLRASVLIAQGRNGEEVTAALRRFVATADRSDIRQAMQVREAERTLGQVDAFMKRMKAKP</sequence>
<evidence type="ECO:0000313" key="2">
    <source>
        <dbReference type="Proteomes" id="UP000823790"/>
    </source>
</evidence>
<comment type="caution">
    <text evidence="1">The sequence shown here is derived from an EMBL/GenBank/DDBJ whole genome shotgun (WGS) entry which is preliminary data.</text>
</comment>
<gene>
    <name evidence="1" type="ORF">J7I44_07410</name>
</gene>
<evidence type="ECO:0000313" key="1">
    <source>
        <dbReference type="EMBL" id="MBP1474122.1"/>
    </source>
</evidence>
<dbReference type="InterPro" id="IPR011990">
    <property type="entry name" value="TPR-like_helical_dom_sf"/>
</dbReference>
<reference evidence="1 2" key="1">
    <citation type="submission" date="2021-04" db="EMBL/GenBank/DDBJ databases">
        <authorList>
            <person name="Huq M.A."/>
        </authorList>
    </citation>
    <scope>NUCLEOTIDE SEQUENCE [LARGE SCALE GENOMIC DNA]</scope>
    <source>
        <strain evidence="1 2">MAH-13</strain>
    </source>
</reference>
<dbReference type="EMBL" id="JAGJRS010000015">
    <property type="protein sequence ID" value="MBP1474122.1"/>
    <property type="molecule type" value="Genomic_DNA"/>
</dbReference>
<accession>A0ABS4DM58</accession>